<dbReference type="Gene3D" id="2.40.30.10">
    <property type="entry name" value="Translation factors"/>
    <property type="match status" value="1"/>
</dbReference>
<evidence type="ECO:0008006" key="3">
    <source>
        <dbReference type="Google" id="ProtNLM"/>
    </source>
</evidence>
<dbReference type="PANTHER" id="PTHR43721">
    <property type="entry name" value="ELONGATION FACTOR TU-RELATED"/>
    <property type="match status" value="1"/>
</dbReference>
<dbReference type="Proteomes" id="UP000198806">
    <property type="component" value="Unassembled WGS sequence"/>
</dbReference>
<dbReference type="InterPro" id="IPR009000">
    <property type="entry name" value="Transl_B-barrel_sf"/>
</dbReference>
<dbReference type="RefSeq" id="WP_091683731.1">
    <property type="nucleotide sequence ID" value="NZ_BAABFM010000003.1"/>
</dbReference>
<evidence type="ECO:0000313" key="2">
    <source>
        <dbReference type="Proteomes" id="UP000198806"/>
    </source>
</evidence>
<dbReference type="SUPFAM" id="SSF50447">
    <property type="entry name" value="Translation proteins"/>
    <property type="match status" value="1"/>
</dbReference>
<dbReference type="GO" id="GO:0003746">
    <property type="term" value="F:translation elongation factor activity"/>
    <property type="evidence" value="ECO:0007669"/>
    <property type="project" value="TreeGrafter"/>
</dbReference>
<evidence type="ECO:0000313" key="1">
    <source>
        <dbReference type="EMBL" id="SFN78179.1"/>
    </source>
</evidence>
<reference evidence="1 2" key="1">
    <citation type="submission" date="2016-10" db="EMBL/GenBank/DDBJ databases">
        <authorList>
            <person name="de Groot N.N."/>
        </authorList>
    </citation>
    <scope>NUCLEOTIDE SEQUENCE [LARGE SCALE GENOMIC DNA]</scope>
    <source>
        <strain evidence="1 2">DSM 1283</strain>
    </source>
</reference>
<dbReference type="AlphaFoldDB" id="A0A1I5BTS9"/>
<name>A0A1I5BTS9_9FIRM</name>
<dbReference type="STRING" id="1527.SAMN04489757_101219"/>
<protein>
    <recommendedName>
        <fullName evidence="3">Elongation factor Tu domain 2</fullName>
    </recommendedName>
</protein>
<dbReference type="EMBL" id="FOWD01000001">
    <property type="protein sequence ID" value="SFN78179.1"/>
    <property type="molecule type" value="Genomic_DNA"/>
</dbReference>
<dbReference type="InterPro" id="IPR050055">
    <property type="entry name" value="EF-Tu_GTPase"/>
</dbReference>
<gene>
    <name evidence="1" type="ORF">SAMN04489757_101219</name>
</gene>
<keyword evidence="2" id="KW-1185">Reference proteome</keyword>
<sequence length="108" mass="12158">MGIFNIFSKKEDISELGKYAFEMQIDDIFSLIPTGVVLVGIIRKGKIHTNSDIMIIDKNGKILHKKIVSAMEQFYKPVSFAKKGQAVAIKLDNITKEEINIGNYIVIE</sequence>
<dbReference type="PANTHER" id="PTHR43721:SF22">
    <property type="entry name" value="ELONGATION FACTOR TU, MITOCHONDRIAL"/>
    <property type="match status" value="1"/>
</dbReference>
<organism evidence="1 2">
    <name type="scientific">Anaerocolumna aminovalerica</name>
    <dbReference type="NCBI Taxonomy" id="1527"/>
    <lineage>
        <taxon>Bacteria</taxon>
        <taxon>Bacillati</taxon>
        <taxon>Bacillota</taxon>
        <taxon>Clostridia</taxon>
        <taxon>Lachnospirales</taxon>
        <taxon>Lachnospiraceae</taxon>
        <taxon>Anaerocolumna</taxon>
    </lineage>
</organism>
<proteinExistence type="predicted"/>
<accession>A0A1I5BTS9</accession>